<keyword evidence="4" id="KW-1185">Reference proteome</keyword>
<sequence>MEQRNLGKLVTSAIGLGCMGFSQAYGPADDEVSLAVIGDALDHGITLIDTAMSYGQGHNERLVGRAIAGRRDEVVLATKFGIVRGPDGPGLDGRPENVRGYCDASLQRLGVDVIDLYYLHRVDPRVPIGETVGAMAELVAAGKVRHLGVSEVNPAQLEQAAAVHPIAAVEFEWSLAWREPEDDVVPAARRLGIGLVPYSPLGRGLLTGTLPAGPFPEGDFRRTDPRFHSENLTANLDLVRALTGAADARGVTPGQMALAWLLAQGDDVVPIPGTRDRARLAENVAAVGVRVDPDAVVPREAWRGDRTSFAAHGTQRAK</sequence>
<evidence type="ECO:0000313" key="3">
    <source>
        <dbReference type="EMBL" id="GIE06131.1"/>
    </source>
</evidence>
<feature type="domain" description="NADP-dependent oxidoreductase" evidence="2">
    <location>
        <begin position="13"/>
        <end position="294"/>
    </location>
</feature>
<protein>
    <submittedName>
        <fullName evidence="3">Oxidoreductase</fullName>
    </submittedName>
</protein>
<dbReference type="InterPro" id="IPR023210">
    <property type="entry name" value="NADP_OxRdtase_dom"/>
</dbReference>
<dbReference type="InterPro" id="IPR050791">
    <property type="entry name" value="Aldo-Keto_reductase"/>
</dbReference>
<dbReference type="EMBL" id="BOML01000059">
    <property type="protein sequence ID" value="GIE06131.1"/>
    <property type="molecule type" value="Genomic_DNA"/>
</dbReference>
<dbReference type="Gene3D" id="3.20.20.100">
    <property type="entry name" value="NADP-dependent oxidoreductase domain"/>
    <property type="match status" value="1"/>
</dbReference>
<dbReference type="CDD" id="cd19076">
    <property type="entry name" value="AKR_AKR13A_13D"/>
    <property type="match status" value="1"/>
</dbReference>
<dbReference type="Pfam" id="PF00248">
    <property type="entry name" value="Aldo_ket_red"/>
    <property type="match status" value="1"/>
</dbReference>
<organism evidence="3 4">
    <name type="scientific">Paractinoplanes durhamensis</name>
    <dbReference type="NCBI Taxonomy" id="113563"/>
    <lineage>
        <taxon>Bacteria</taxon>
        <taxon>Bacillati</taxon>
        <taxon>Actinomycetota</taxon>
        <taxon>Actinomycetes</taxon>
        <taxon>Micromonosporales</taxon>
        <taxon>Micromonosporaceae</taxon>
        <taxon>Paractinoplanes</taxon>
    </lineage>
</organism>
<evidence type="ECO:0000256" key="1">
    <source>
        <dbReference type="ARBA" id="ARBA00023002"/>
    </source>
</evidence>
<dbReference type="PANTHER" id="PTHR43625">
    <property type="entry name" value="AFLATOXIN B1 ALDEHYDE REDUCTASE"/>
    <property type="match status" value="1"/>
</dbReference>
<dbReference type="InterPro" id="IPR036812">
    <property type="entry name" value="NAD(P)_OxRdtase_dom_sf"/>
</dbReference>
<dbReference type="InterPro" id="IPR020471">
    <property type="entry name" value="AKR"/>
</dbReference>
<accession>A0ABQ3Z8H7</accession>
<dbReference type="Proteomes" id="UP000637628">
    <property type="component" value="Unassembled WGS sequence"/>
</dbReference>
<name>A0ABQ3Z8H7_9ACTN</name>
<evidence type="ECO:0000313" key="4">
    <source>
        <dbReference type="Proteomes" id="UP000637628"/>
    </source>
</evidence>
<dbReference type="PANTHER" id="PTHR43625:SF40">
    <property type="entry name" value="ALDO-KETO REDUCTASE YAKC [NADP(+)]"/>
    <property type="match status" value="1"/>
</dbReference>
<proteinExistence type="predicted"/>
<evidence type="ECO:0000259" key="2">
    <source>
        <dbReference type="Pfam" id="PF00248"/>
    </source>
</evidence>
<dbReference type="PRINTS" id="PR00069">
    <property type="entry name" value="ALDKETRDTASE"/>
</dbReference>
<dbReference type="SUPFAM" id="SSF51430">
    <property type="entry name" value="NAD(P)-linked oxidoreductase"/>
    <property type="match status" value="1"/>
</dbReference>
<dbReference type="RefSeq" id="WP_239132991.1">
    <property type="nucleotide sequence ID" value="NZ_BAAATX010000022.1"/>
</dbReference>
<keyword evidence="1" id="KW-0560">Oxidoreductase</keyword>
<reference evidence="3 4" key="1">
    <citation type="submission" date="2021-01" db="EMBL/GenBank/DDBJ databases">
        <title>Whole genome shotgun sequence of Actinoplanes durhamensis NBRC 14914.</title>
        <authorList>
            <person name="Komaki H."/>
            <person name="Tamura T."/>
        </authorList>
    </citation>
    <scope>NUCLEOTIDE SEQUENCE [LARGE SCALE GENOMIC DNA]</scope>
    <source>
        <strain evidence="3 4">NBRC 14914</strain>
    </source>
</reference>
<comment type="caution">
    <text evidence="3">The sequence shown here is derived from an EMBL/GenBank/DDBJ whole genome shotgun (WGS) entry which is preliminary data.</text>
</comment>
<gene>
    <name evidence="3" type="ORF">Adu01nite_74810</name>
</gene>